<name>A0ABU8VL01_9BURK</name>
<dbReference type="Gene3D" id="3.90.850.10">
    <property type="entry name" value="Fumarylacetoacetase-like, C-terminal domain"/>
    <property type="match status" value="1"/>
</dbReference>
<feature type="domain" description="Fumarylacetoacetase-like C-terminal" evidence="4">
    <location>
        <begin position="75"/>
        <end position="279"/>
    </location>
</feature>
<comment type="cofactor">
    <cofactor evidence="1">
        <name>Mg(2+)</name>
        <dbReference type="ChEBI" id="CHEBI:18420"/>
    </cofactor>
</comment>
<reference evidence="5 6" key="1">
    <citation type="submission" date="2024-03" db="EMBL/GenBank/DDBJ databases">
        <title>Novel species of the genus Variovorax.</title>
        <authorList>
            <person name="Liu Q."/>
            <person name="Xin Y.-H."/>
        </authorList>
    </citation>
    <scope>NUCLEOTIDE SEQUENCE [LARGE SCALE GENOMIC DNA]</scope>
    <source>
        <strain evidence="5 6">KACC 18899</strain>
    </source>
</reference>
<dbReference type="RefSeq" id="WP_340359578.1">
    <property type="nucleotide sequence ID" value="NZ_JBBKZU010000012.1"/>
</dbReference>
<dbReference type="InterPro" id="IPR036663">
    <property type="entry name" value="Fumarylacetoacetase_C_sf"/>
</dbReference>
<proteinExistence type="inferred from homology"/>
<keyword evidence="6" id="KW-1185">Reference proteome</keyword>
<sequence>MKLISFLLHGKPTFGAATDGKVLDLGPHFAGRAADLRALIAADLLQEADSFAKSQAATLPLSDLELLPVIPNPGKIVCVGLNYGEHVRETGREVTEKPALFLRVADSQVAHGQDIVLPPESGRLDYEGEIAIVIGKGGRRISQADAWEHIAGYACYNDGSIRDWQTATTQWTAGKNFWRTGGFGPWMVTRDVIADDKVMTLVTRLNGQEMQRTTTDKMIHSIPAQIAHISAFTPLEPGDVIVTGTPGGVGAKRNPPVWMKAGDVVEIEVDAIGVLRNGVRAE</sequence>
<organism evidence="5 6">
    <name type="scientific">Variovorax ureilyticus</name>
    <dbReference type="NCBI Taxonomy" id="1836198"/>
    <lineage>
        <taxon>Bacteria</taxon>
        <taxon>Pseudomonadati</taxon>
        <taxon>Pseudomonadota</taxon>
        <taxon>Betaproteobacteria</taxon>
        <taxon>Burkholderiales</taxon>
        <taxon>Comamonadaceae</taxon>
        <taxon>Variovorax</taxon>
    </lineage>
</organism>
<dbReference type="InterPro" id="IPR051121">
    <property type="entry name" value="FAH"/>
</dbReference>
<dbReference type="PANTHER" id="PTHR42796:SF4">
    <property type="entry name" value="FUMARYLACETOACETATE HYDROLASE DOMAIN-CONTAINING PROTEIN 2A"/>
    <property type="match status" value="1"/>
</dbReference>
<comment type="similarity">
    <text evidence="2">Belongs to the FAH family.</text>
</comment>
<evidence type="ECO:0000256" key="1">
    <source>
        <dbReference type="ARBA" id="ARBA00001946"/>
    </source>
</evidence>
<evidence type="ECO:0000313" key="6">
    <source>
        <dbReference type="Proteomes" id="UP001365846"/>
    </source>
</evidence>
<evidence type="ECO:0000256" key="3">
    <source>
        <dbReference type="ARBA" id="ARBA00022723"/>
    </source>
</evidence>
<dbReference type="GO" id="GO:0016787">
    <property type="term" value="F:hydrolase activity"/>
    <property type="evidence" value="ECO:0007669"/>
    <property type="project" value="UniProtKB-KW"/>
</dbReference>
<gene>
    <name evidence="5" type="ORF">WKW77_24920</name>
</gene>
<protein>
    <submittedName>
        <fullName evidence="5">Fumarylacetoacetate hydrolase family protein</fullName>
    </submittedName>
</protein>
<comment type="caution">
    <text evidence="5">The sequence shown here is derived from an EMBL/GenBank/DDBJ whole genome shotgun (WGS) entry which is preliminary data.</text>
</comment>
<dbReference type="SUPFAM" id="SSF56529">
    <property type="entry name" value="FAH"/>
    <property type="match status" value="1"/>
</dbReference>
<dbReference type="EMBL" id="JBBKZU010000012">
    <property type="protein sequence ID" value="MEJ8814347.1"/>
    <property type="molecule type" value="Genomic_DNA"/>
</dbReference>
<keyword evidence="5" id="KW-0378">Hydrolase</keyword>
<dbReference type="InterPro" id="IPR011234">
    <property type="entry name" value="Fumarylacetoacetase-like_C"/>
</dbReference>
<dbReference type="Proteomes" id="UP001365846">
    <property type="component" value="Unassembled WGS sequence"/>
</dbReference>
<evidence type="ECO:0000256" key="2">
    <source>
        <dbReference type="ARBA" id="ARBA00010211"/>
    </source>
</evidence>
<evidence type="ECO:0000259" key="4">
    <source>
        <dbReference type="Pfam" id="PF01557"/>
    </source>
</evidence>
<accession>A0ABU8VL01</accession>
<evidence type="ECO:0000313" key="5">
    <source>
        <dbReference type="EMBL" id="MEJ8814347.1"/>
    </source>
</evidence>
<dbReference type="PANTHER" id="PTHR42796">
    <property type="entry name" value="FUMARYLACETOACETATE HYDROLASE DOMAIN-CONTAINING PROTEIN 2A-RELATED"/>
    <property type="match status" value="1"/>
</dbReference>
<dbReference type="Pfam" id="PF01557">
    <property type="entry name" value="FAA_hydrolase"/>
    <property type="match status" value="1"/>
</dbReference>
<keyword evidence="3" id="KW-0479">Metal-binding</keyword>